<dbReference type="Pfam" id="PF00155">
    <property type="entry name" value="Aminotran_1_2"/>
    <property type="match status" value="1"/>
</dbReference>
<dbReference type="InterPro" id="IPR004839">
    <property type="entry name" value="Aminotransferase_I/II_large"/>
</dbReference>
<evidence type="ECO:0000256" key="1">
    <source>
        <dbReference type="ARBA" id="ARBA00001933"/>
    </source>
</evidence>
<evidence type="ECO:0000313" key="7">
    <source>
        <dbReference type="EMBL" id="GAF72137.1"/>
    </source>
</evidence>
<dbReference type="EMBL" id="BARS01000117">
    <property type="protein sequence ID" value="GAF72137.1"/>
    <property type="molecule type" value="Genomic_DNA"/>
</dbReference>
<accession>X0S883</accession>
<dbReference type="Gene3D" id="3.90.1150.10">
    <property type="entry name" value="Aspartate Aminotransferase, domain 1"/>
    <property type="match status" value="1"/>
</dbReference>
<comment type="similarity">
    <text evidence="5">Belongs to the class-II pyridoxal-phosphate-dependent aminotransferase family. MalY/PatB cystathionine beta-lyase subfamily.</text>
</comment>
<sequence>MKYNFDEVIDRTNYHSVKWDELETIFGVKDVHPMWICDMEFRSPEPVIEAIKKAAEHGIYGYTSRPDSYYKAIIDWMERRHNWKVKKDWLAFSPGIVPALSFIIRAFTQPGDKVVVQPPVYYPFFKVIENNGCHVVNNPLKISNKKYFIDWEDLERKVDDPRVRLLILCSPHNPVGRVWQKEELIILGEICLKHNIIVVSDEIHADILFKGYRHIPFASISPAFAHNSITCTAPSKTFNLAGLQTSTIIIPNKKYYKIYENILDSLALDENNVFGLVALEAAYRYGEEWLEQLLSYLNENLEFLMKYFKERIPKIKVIKPEGTYLVWLDCRQLELSAKNLNNFMIKKARVALDDGYWFGIEGKGFMRINIACPRSFLEEGLKRIERAINKKLPGDGPLAGK</sequence>
<evidence type="ECO:0000256" key="2">
    <source>
        <dbReference type="ARBA" id="ARBA00012224"/>
    </source>
</evidence>
<dbReference type="CDD" id="cd00609">
    <property type="entry name" value="AAT_like"/>
    <property type="match status" value="1"/>
</dbReference>
<keyword evidence="3" id="KW-0663">Pyridoxal phosphate</keyword>
<dbReference type="SUPFAM" id="SSF53383">
    <property type="entry name" value="PLP-dependent transferases"/>
    <property type="match status" value="1"/>
</dbReference>
<gene>
    <name evidence="7" type="ORF">S01H1_00346</name>
</gene>
<keyword evidence="4" id="KW-0456">Lyase</keyword>
<dbReference type="GO" id="GO:0047804">
    <property type="term" value="F:cysteine-S-conjugate beta-lyase activity"/>
    <property type="evidence" value="ECO:0007669"/>
    <property type="project" value="UniProtKB-EC"/>
</dbReference>
<dbReference type="InterPro" id="IPR015424">
    <property type="entry name" value="PyrdxlP-dep_Trfase"/>
</dbReference>
<evidence type="ECO:0000256" key="4">
    <source>
        <dbReference type="ARBA" id="ARBA00023239"/>
    </source>
</evidence>
<dbReference type="AlphaFoldDB" id="X0S883"/>
<evidence type="ECO:0000259" key="6">
    <source>
        <dbReference type="Pfam" id="PF00155"/>
    </source>
</evidence>
<dbReference type="InterPro" id="IPR015421">
    <property type="entry name" value="PyrdxlP-dep_Trfase_major"/>
</dbReference>
<dbReference type="Gene3D" id="3.40.640.10">
    <property type="entry name" value="Type I PLP-dependent aspartate aminotransferase-like (Major domain)"/>
    <property type="match status" value="1"/>
</dbReference>
<comment type="caution">
    <text evidence="7">The sequence shown here is derived from an EMBL/GenBank/DDBJ whole genome shotgun (WGS) entry which is preliminary data.</text>
</comment>
<comment type="cofactor">
    <cofactor evidence="1">
        <name>pyridoxal 5'-phosphate</name>
        <dbReference type="ChEBI" id="CHEBI:597326"/>
    </cofactor>
</comment>
<dbReference type="GO" id="GO:0030170">
    <property type="term" value="F:pyridoxal phosphate binding"/>
    <property type="evidence" value="ECO:0007669"/>
    <property type="project" value="InterPro"/>
</dbReference>
<proteinExistence type="inferred from homology"/>
<dbReference type="InterPro" id="IPR027619">
    <property type="entry name" value="C-S_lyase_PatB-like"/>
</dbReference>
<dbReference type="NCBIfam" id="TIGR04350">
    <property type="entry name" value="C_S_lyase_PatB"/>
    <property type="match status" value="1"/>
</dbReference>
<name>X0S883_9ZZZZ</name>
<organism evidence="7">
    <name type="scientific">marine sediment metagenome</name>
    <dbReference type="NCBI Taxonomy" id="412755"/>
    <lineage>
        <taxon>unclassified sequences</taxon>
        <taxon>metagenomes</taxon>
        <taxon>ecological metagenomes</taxon>
    </lineage>
</organism>
<dbReference type="InterPro" id="IPR051798">
    <property type="entry name" value="Class-II_PLP-Dep_Aminotrans"/>
</dbReference>
<feature type="domain" description="Aminotransferase class I/classII large" evidence="6">
    <location>
        <begin position="43"/>
        <end position="384"/>
    </location>
</feature>
<reference evidence="7" key="1">
    <citation type="journal article" date="2014" name="Front. Microbiol.">
        <title>High frequency of phylogenetically diverse reductive dehalogenase-homologous genes in deep subseafloor sedimentary metagenomes.</title>
        <authorList>
            <person name="Kawai M."/>
            <person name="Futagami T."/>
            <person name="Toyoda A."/>
            <person name="Takaki Y."/>
            <person name="Nishi S."/>
            <person name="Hori S."/>
            <person name="Arai W."/>
            <person name="Tsubouchi T."/>
            <person name="Morono Y."/>
            <person name="Uchiyama I."/>
            <person name="Ito T."/>
            <person name="Fujiyama A."/>
            <person name="Inagaki F."/>
            <person name="Takami H."/>
        </authorList>
    </citation>
    <scope>NUCLEOTIDE SEQUENCE</scope>
    <source>
        <strain evidence="7">Expedition CK06-06</strain>
    </source>
</reference>
<evidence type="ECO:0000256" key="3">
    <source>
        <dbReference type="ARBA" id="ARBA00022898"/>
    </source>
</evidence>
<dbReference type="PANTHER" id="PTHR43525:SF1">
    <property type="entry name" value="PROTEIN MALY"/>
    <property type="match status" value="1"/>
</dbReference>
<dbReference type="EC" id="4.4.1.13" evidence="2"/>
<protein>
    <recommendedName>
        <fullName evidence="2">cysteine-S-conjugate beta-lyase</fullName>
        <ecNumber evidence="2">4.4.1.13</ecNumber>
    </recommendedName>
</protein>
<evidence type="ECO:0000256" key="5">
    <source>
        <dbReference type="ARBA" id="ARBA00037974"/>
    </source>
</evidence>
<dbReference type="PANTHER" id="PTHR43525">
    <property type="entry name" value="PROTEIN MALY"/>
    <property type="match status" value="1"/>
</dbReference>
<dbReference type="InterPro" id="IPR015422">
    <property type="entry name" value="PyrdxlP-dep_Trfase_small"/>
</dbReference>